<keyword evidence="5 10" id="KW-0812">Transmembrane</keyword>
<feature type="domain" description="TonB-dependent receptor-like beta-barrel" evidence="13">
    <location>
        <begin position="243"/>
        <end position="703"/>
    </location>
</feature>
<evidence type="ECO:0000256" key="6">
    <source>
        <dbReference type="ARBA" id="ARBA00023077"/>
    </source>
</evidence>
<dbReference type="Proteomes" id="UP001180487">
    <property type="component" value="Unassembled WGS sequence"/>
</dbReference>
<evidence type="ECO:0000256" key="5">
    <source>
        <dbReference type="ARBA" id="ARBA00022692"/>
    </source>
</evidence>
<evidence type="ECO:0000256" key="11">
    <source>
        <dbReference type="RuleBase" id="RU003357"/>
    </source>
</evidence>
<dbReference type="InterPro" id="IPR010105">
    <property type="entry name" value="TonB_sidphr_rcpt"/>
</dbReference>
<feature type="domain" description="TonB-dependent receptor plug" evidence="14">
    <location>
        <begin position="56"/>
        <end position="154"/>
    </location>
</feature>
<evidence type="ECO:0000256" key="2">
    <source>
        <dbReference type="ARBA" id="ARBA00009810"/>
    </source>
</evidence>
<keyword evidence="4 10" id="KW-1134">Transmembrane beta strand</keyword>
<gene>
    <name evidence="15" type="ORF">J2X19_000174</name>
</gene>
<evidence type="ECO:0000256" key="9">
    <source>
        <dbReference type="ARBA" id="ARBA00023237"/>
    </source>
</evidence>
<evidence type="ECO:0000259" key="13">
    <source>
        <dbReference type="Pfam" id="PF00593"/>
    </source>
</evidence>
<evidence type="ECO:0000256" key="7">
    <source>
        <dbReference type="ARBA" id="ARBA00023136"/>
    </source>
</evidence>
<reference evidence="15 16" key="1">
    <citation type="submission" date="2023-07" db="EMBL/GenBank/DDBJ databases">
        <title>Sorghum-associated microbial communities from plants grown in Nebraska, USA.</title>
        <authorList>
            <person name="Schachtman D."/>
        </authorList>
    </citation>
    <scope>NUCLEOTIDE SEQUENCE [LARGE SCALE GENOMIC DNA]</scope>
    <source>
        <strain evidence="15 16">BE313</strain>
    </source>
</reference>
<comment type="caution">
    <text evidence="15">The sequence shown here is derived from an EMBL/GenBank/DDBJ whole genome shotgun (WGS) entry which is preliminary data.</text>
</comment>
<comment type="similarity">
    <text evidence="2 10 11">Belongs to the TonB-dependent receptor family.</text>
</comment>
<keyword evidence="12" id="KW-0732">Signal</keyword>
<dbReference type="Pfam" id="PF07715">
    <property type="entry name" value="Plug"/>
    <property type="match status" value="1"/>
</dbReference>
<dbReference type="EMBL" id="JAVDXT010000001">
    <property type="protein sequence ID" value="MDR7375516.1"/>
    <property type="molecule type" value="Genomic_DNA"/>
</dbReference>
<organism evidence="15 16">
    <name type="scientific">Rhodoferax ferrireducens</name>
    <dbReference type="NCBI Taxonomy" id="192843"/>
    <lineage>
        <taxon>Bacteria</taxon>
        <taxon>Pseudomonadati</taxon>
        <taxon>Pseudomonadota</taxon>
        <taxon>Betaproteobacteria</taxon>
        <taxon>Burkholderiales</taxon>
        <taxon>Comamonadaceae</taxon>
        <taxon>Rhodoferax</taxon>
    </lineage>
</organism>
<evidence type="ECO:0000256" key="10">
    <source>
        <dbReference type="PROSITE-ProRule" id="PRU01360"/>
    </source>
</evidence>
<dbReference type="PANTHER" id="PTHR32552:SF83">
    <property type="entry name" value="BLR3904 PROTEIN"/>
    <property type="match status" value="1"/>
</dbReference>
<keyword evidence="6 11" id="KW-0798">TonB box</keyword>
<evidence type="ECO:0000313" key="15">
    <source>
        <dbReference type="EMBL" id="MDR7375516.1"/>
    </source>
</evidence>
<dbReference type="InterPro" id="IPR039426">
    <property type="entry name" value="TonB-dep_rcpt-like"/>
</dbReference>
<sequence>MLPLGAMLLAGSMGAMAQTETKTLAPVVVKEKAEAAQGKDTIKVERTTIGKGNQELRNIPQSITVLTEKLITDRNFDTVRDVLRNTGGISFLAAEGGEEDIKLRGFSLQGSGDVFADGIRDPAFYERDTFNNDRVEILRGSAALLFGRGSTGGAVNQVNKQPLLIDQNEVNVTAGSHKYRRATGDFNIKTGDSSALRINAMANTADNNGAGSSIDKRGIAGAYRFGIGEVDEFSVGFYQLENRNGINYGIRWARPTPADVGNSAAQVATSQLNTSLDPDAYYGMDSDYNHGRATYGTLGHIHRFSADTELKTTIRKGSYSRDQRATLWNFAGAASQPGGQAAALSTYGPGTVLTRSAQNKVQDMNNLYGQSDLSSKFEALGYKHELLAGIDYAHEERTVYGAQTLSTAQAAVLSRPNTTLGTPDDGASIPEGTRPFGVSNNYTSNGYGIYGQDVVQLAPKWKLLGGLRFDHMTAGYRAYNATSGAGTGTYFMNIAKWSKRAGVLFQPNELQSFHVAYGTSFNTSGDAYSLGATNAETPPEESQNLELGARLDSADKRFTTRLALFRTTKMHERNTDPLIPIAVLSGKRHAQGIDLDFTGRITPQWEVFGSYAWIPVARIDVGAQGAEGQGQRPSLTPKYSGTVWTTYQITPQIRVGAGLNFKGEQTPNRNPGFSSPSYVTADLLAEYTVIEDKFTVKANVTNVTNKLYGDALYTAFYVPGAGRTMQVTAKYKF</sequence>
<dbReference type="SUPFAM" id="SSF56935">
    <property type="entry name" value="Porins"/>
    <property type="match status" value="1"/>
</dbReference>
<dbReference type="InterPro" id="IPR036942">
    <property type="entry name" value="Beta-barrel_TonB_sf"/>
</dbReference>
<feature type="chain" id="PRO_5045174450" evidence="12">
    <location>
        <begin position="18"/>
        <end position="733"/>
    </location>
</feature>
<dbReference type="InterPro" id="IPR000531">
    <property type="entry name" value="Beta-barrel_TonB"/>
</dbReference>
<protein>
    <submittedName>
        <fullName evidence="15">Catecholate siderophore receptor</fullName>
    </submittedName>
</protein>
<dbReference type="InterPro" id="IPR037066">
    <property type="entry name" value="Plug_dom_sf"/>
</dbReference>
<accession>A0ABU2C2F4</accession>
<keyword evidence="8 15" id="KW-0675">Receptor</keyword>
<dbReference type="Gene3D" id="2.170.130.10">
    <property type="entry name" value="TonB-dependent receptor, plug domain"/>
    <property type="match status" value="1"/>
</dbReference>
<dbReference type="NCBIfam" id="TIGR01783">
    <property type="entry name" value="TonB-siderophor"/>
    <property type="match status" value="1"/>
</dbReference>
<feature type="signal peptide" evidence="12">
    <location>
        <begin position="1"/>
        <end position="17"/>
    </location>
</feature>
<evidence type="ECO:0000313" key="16">
    <source>
        <dbReference type="Proteomes" id="UP001180487"/>
    </source>
</evidence>
<keyword evidence="3 10" id="KW-0813">Transport</keyword>
<dbReference type="Pfam" id="PF00593">
    <property type="entry name" value="TonB_dep_Rec_b-barrel"/>
    <property type="match status" value="1"/>
</dbReference>
<evidence type="ECO:0000259" key="14">
    <source>
        <dbReference type="Pfam" id="PF07715"/>
    </source>
</evidence>
<keyword evidence="16" id="KW-1185">Reference proteome</keyword>
<evidence type="ECO:0000256" key="12">
    <source>
        <dbReference type="SAM" id="SignalP"/>
    </source>
</evidence>
<dbReference type="Gene3D" id="2.40.170.20">
    <property type="entry name" value="TonB-dependent receptor, beta-barrel domain"/>
    <property type="match status" value="1"/>
</dbReference>
<dbReference type="InterPro" id="IPR012910">
    <property type="entry name" value="Plug_dom"/>
</dbReference>
<evidence type="ECO:0000256" key="8">
    <source>
        <dbReference type="ARBA" id="ARBA00023170"/>
    </source>
</evidence>
<evidence type="ECO:0000256" key="4">
    <source>
        <dbReference type="ARBA" id="ARBA00022452"/>
    </source>
</evidence>
<comment type="subcellular location">
    <subcellularLocation>
        <location evidence="1 10">Cell outer membrane</location>
        <topology evidence="1 10">Multi-pass membrane protein</topology>
    </subcellularLocation>
</comment>
<evidence type="ECO:0000256" key="1">
    <source>
        <dbReference type="ARBA" id="ARBA00004571"/>
    </source>
</evidence>
<dbReference type="PANTHER" id="PTHR32552">
    <property type="entry name" value="FERRICHROME IRON RECEPTOR-RELATED"/>
    <property type="match status" value="1"/>
</dbReference>
<dbReference type="RefSeq" id="WP_310369798.1">
    <property type="nucleotide sequence ID" value="NZ_JAVDXT010000001.1"/>
</dbReference>
<name>A0ABU2C2F4_9BURK</name>
<evidence type="ECO:0000256" key="3">
    <source>
        <dbReference type="ARBA" id="ARBA00022448"/>
    </source>
</evidence>
<dbReference type="PROSITE" id="PS52016">
    <property type="entry name" value="TONB_DEPENDENT_REC_3"/>
    <property type="match status" value="1"/>
</dbReference>
<keyword evidence="9 10" id="KW-0998">Cell outer membrane</keyword>
<keyword evidence="7 10" id="KW-0472">Membrane</keyword>
<dbReference type="CDD" id="cd01347">
    <property type="entry name" value="ligand_gated_channel"/>
    <property type="match status" value="1"/>
</dbReference>
<proteinExistence type="inferred from homology"/>